<dbReference type="InterPro" id="IPR058245">
    <property type="entry name" value="NreC/VraR/RcsB-like_REC"/>
</dbReference>
<evidence type="ECO:0000313" key="7">
    <source>
        <dbReference type="Proteomes" id="UP001172083"/>
    </source>
</evidence>
<dbReference type="SUPFAM" id="SSF52172">
    <property type="entry name" value="CheY-like"/>
    <property type="match status" value="1"/>
</dbReference>
<dbReference type="CDD" id="cd17535">
    <property type="entry name" value="REC_NarL-like"/>
    <property type="match status" value="1"/>
</dbReference>
<dbReference type="RefSeq" id="WP_346756858.1">
    <property type="nucleotide sequence ID" value="NZ_JAUJEB010000001.1"/>
</dbReference>
<dbReference type="Proteomes" id="UP001172083">
    <property type="component" value="Unassembled WGS sequence"/>
</dbReference>
<gene>
    <name evidence="6" type="ORF">QQ020_05675</name>
</gene>
<dbReference type="InterPro" id="IPR000792">
    <property type="entry name" value="Tscrpt_reg_LuxR_C"/>
</dbReference>
<protein>
    <submittedName>
        <fullName evidence="6">Response regulator transcription factor</fullName>
    </submittedName>
</protein>
<reference evidence="6" key="1">
    <citation type="submission" date="2023-06" db="EMBL/GenBank/DDBJ databases">
        <title>Genomic of Agaribacillus aureum.</title>
        <authorList>
            <person name="Wang G."/>
        </authorList>
    </citation>
    <scope>NUCLEOTIDE SEQUENCE</scope>
    <source>
        <strain evidence="6">BMA12</strain>
    </source>
</reference>
<dbReference type="Pfam" id="PF00196">
    <property type="entry name" value="GerE"/>
    <property type="match status" value="1"/>
</dbReference>
<dbReference type="PRINTS" id="PR00038">
    <property type="entry name" value="HTHLUXR"/>
</dbReference>
<name>A0ABT8L3E3_9BACT</name>
<dbReference type="InterPro" id="IPR001789">
    <property type="entry name" value="Sig_transdc_resp-reg_receiver"/>
</dbReference>
<keyword evidence="2" id="KW-0238">DNA-binding</keyword>
<dbReference type="SUPFAM" id="SSF46894">
    <property type="entry name" value="C-terminal effector domain of the bipartite response regulators"/>
    <property type="match status" value="1"/>
</dbReference>
<feature type="domain" description="HTH luxR-type" evidence="4">
    <location>
        <begin position="145"/>
        <end position="210"/>
    </location>
</feature>
<dbReference type="SMART" id="SM00448">
    <property type="entry name" value="REC"/>
    <property type="match status" value="1"/>
</dbReference>
<dbReference type="PANTHER" id="PTHR43214">
    <property type="entry name" value="TWO-COMPONENT RESPONSE REGULATOR"/>
    <property type="match status" value="1"/>
</dbReference>
<evidence type="ECO:0000313" key="6">
    <source>
        <dbReference type="EMBL" id="MDN5211526.1"/>
    </source>
</evidence>
<dbReference type="InterPro" id="IPR016032">
    <property type="entry name" value="Sig_transdc_resp-reg_C-effctor"/>
</dbReference>
<dbReference type="Gene3D" id="3.40.50.2300">
    <property type="match status" value="1"/>
</dbReference>
<evidence type="ECO:0000256" key="3">
    <source>
        <dbReference type="PROSITE-ProRule" id="PRU00169"/>
    </source>
</evidence>
<dbReference type="CDD" id="cd06170">
    <property type="entry name" value="LuxR_C_like"/>
    <property type="match status" value="1"/>
</dbReference>
<organism evidence="6 7">
    <name type="scientific">Agaribacillus aureus</name>
    <dbReference type="NCBI Taxonomy" id="3051825"/>
    <lineage>
        <taxon>Bacteria</taxon>
        <taxon>Pseudomonadati</taxon>
        <taxon>Bacteroidota</taxon>
        <taxon>Cytophagia</taxon>
        <taxon>Cytophagales</taxon>
        <taxon>Splendidivirgaceae</taxon>
        <taxon>Agaribacillus</taxon>
    </lineage>
</organism>
<dbReference type="EMBL" id="JAUJEB010000001">
    <property type="protein sequence ID" value="MDN5211526.1"/>
    <property type="molecule type" value="Genomic_DNA"/>
</dbReference>
<dbReference type="PROSITE" id="PS50110">
    <property type="entry name" value="RESPONSE_REGULATORY"/>
    <property type="match status" value="1"/>
</dbReference>
<dbReference type="InterPro" id="IPR039420">
    <property type="entry name" value="WalR-like"/>
</dbReference>
<feature type="domain" description="Response regulatory" evidence="5">
    <location>
        <begin position="5"/>
        <end position="121"/>
    </location>
</feature>
<accession>A0ABT8L3E3</accession>
<dbReference type="PANTHER" id="PTHR43214:SF43">
    <property type="entry name" value="TWO-COMPONENT RESPONSE REGULATOR"/>
    <property type="match status" value="1"/>
</dbReference>
<keyword evidence="1 3" id="KW-0597">Phosphoprotein</keyword>
<sequence>MSEIKVLLADRHDLTSAGIRAFIAEKHDLTLINSATSKGAVLKSLAESKPDVLIVDHNIQGFLTLNDLAEAKEISSQTKLLIISSDDDRENINRVLESGINGYVTKECSKQEIVNAIYATAKGQKFFCNKILDILLEKHNQKEDENCEPTNLSKRETEILKLIAKGNSTLKIADKLHLSHHTVNTHRKNILKKLKVKSPTELIIYAINTGLIKPQNTGK</sequence>
<dbReference type="Pfam" id="PF00072">
    <property type="entry name" value="Response_reg"/>
    <property type="match status" value="1"/>
</dbReference>
<evidence type="ECO:0000259" key="5">
    <source>
        <dbReference type="PROSITE" id="PS50110"/>
    </source>
</evidence>
<comment type="caution">
    <text evidence="6">The sequence shown here is derived from an EMBL/GenBank/DDBJ whole genome shotgun (WGS) entry which is preliminary data.</text>
</comment>
<evidence type="ECO:0000256" key="2">
    <source>
        <dbReference type="ARBA" id="ARBA00023125"/>
    </source>
</evidence>
<dbReference type="PROSITE" id="PS50043">
    <property type="entry name" value="HTH_LUXR_2"/>
    <property type="match status" value="1"/>
</dbReference>
<keyword evidence="7" id="KW-1185">Reference proteome</keyword>
<proteinExistence type="predicted"/>
<evidence type="ECO:0000259" key="4">
    <source>
        <dbReference type="PROSITE" id="PS50043"/>
    </source>
</evidence>
<dbReference type="PROSITE" id="PS00622">
    <property type="entry name" value="HTH_LUXR_1"/>
    <property type="match status" value="1"/>
</dbReference>
<dbReference type="InterPro" id="IPR011006">
    <property type="entry name" value="CheY-like_superfamily"/>
</dbReference>
<evidence type="ECO:0000256" key="1">
    <source>
        <dbReference type="ARBA" id="ARBA00022553"/>
    </source>
</evidence>
<dbReference type="SMART" id="SM00421">
    <property type="entry name" value="HTH_LUXR"/>
    <property type="match status" value="1"/>
</dbReference>
<feature type="modified residue" description="4-aspartylphosphate" evidence="3">
    <location>
        <position position="56"/>
    </location>
</feature>